<sequence>MNSRLALRSILASAFVLGGCSAIIGINDVSYDPSATQGSDVDGSTNPDGGPTTLDDGATVLPDGAVVTDGSTEPDGAACAGADLMTDAKHCGRCGHDCLGGACSAGKCQAVQLGSAGSSPLTFVAVSDNDVFATGDVELTSQVGGVWRTPKAPGAGITSFVADATMRYAYGIAVIDQKLYMTNADYKASGGGLYACDLLGPANCTPSKIVDAELPFAVSSVGGKLYFWDHDKGIMVYTPGGTVATFRANLPGPRLYADGKNAYYIITFDSGGNRYAALLEALPNGNVKEMSRYETPTVDRSDIAGNATDLFFTAWDSEGSGGGIARRIPRTDGQPSCEYGGATNARPQGITVDAENVYWTNGGTGPKDGPWTNGSLNTCKLSGCCTTPDVLWTGNGRPFGVTTDDKAIYWVTQQTGQIWKIAKP</sequence>
<accession>A0A0K1PRK1</accession>
<dbReference type="AlphaFoldDB" id="A0A0K1PRK1"/>
<gene>
    <name evidence="3" type="ORF">AKJ09_02670</name>
</gene>
<evidence type="ECO:0000256" key="2">
    <source>
        <dbReference type="SAM" id="SignalP"/>
    </source>
</evidence>
<dbReference type="KEGG" id="llu:AKJ09_02670"/>
<dbReference type="OrthoDB" id="5521584at2"/>
<proteinExistence type="predicted"/>
<reference evidence="3 4" key="1">
    <citation type="submission" date="2015-08" db="EMBL/GenBank/DDBJ databases">
        <authorList>
            <person name="Babu N.S."/>
            <person name="Beckwith C.J."/>
            <person name="Beseler K.G."/>
            <person name="Brison A."/>
            <person name="Carone J.V."/>
            <person name="Caskin T.P."/>
            <person name="Diamond M."/>
            <person name="Durham M.E."/>
            <person name="Foxe J.M."/>
            <person name="Go M."/>
            <person name="Henderson B.A."/>
            <person name="Jones I.B."/>
            <person name="McGettigan J.A."/>
            <person name="Micheletti S.J."/>
            <person name="Nasrallah M.E."/>
            <person name="Ortiz D."/>
            <person name="Piller C.R."/>
            <person name="Privatt S.R."/>
            <person name="Schneider S.L."/>
            <person name="Sharp S."/>
            <person name="Smith T.C."/>
            <person name="Stanton J.D."/>
            <person name="Ullery H.E."/>
            <person name="Wilson R.J."/>
            <person name="Serrano M.G."/>
            <person name="Buck G."/>
            <person name="Lee V."/>
            <person name="Wang Y."/>
            <person name="Carvalho R."/>
            <person name="Voegtly L."/>
            <person name="Shi R."/>
            <person name="Duckworth R."/>
            <person name="Johnson A."/>
            <person name="Loviza R."/>
            <person name="Walstead R."/>
            <person name="Shah Z."/>
            <person name="Kiflezghi M."/>
            <person name="Wade K."/>
            <person name="Ball S.L."/>
            <person name="Bradley K.W."/>
            <person name="Asai D.J."/>
            <person name="Bowman C.A."/>
            <person name="Russell D.A."/>
            <person name="Pope W.H."/>
            <person name="Jacobs-Sera D."/>
            <person name="Hendrix R.W."/>
            <person name="Hatfull G.F."/>
        </authorList>
    </citation>
    <scope>NUCLEOTIDE SEQUENCE [LARGE SCALE GENOMIC DNA]</scope>
    <source>
        <strain evidence="3 4">DSM 27648</strain>
    </source>
</reference>
<dbReference type="Proteomes" id="UP000064967">
    <property type="component" value="Chromosome"/>
</dbReference>
<dbReference type="SUPFAM" id="SSF63825">
    <property type="entry name" value="YWTD domain"/>
    <property type="match status" value="1"/>
</dbReference>
<evidence type="ECO:0000256" key="1">
    <source>
        <dbReference type="SAM" id="MobiDB-lite"/>
    </source>
</evidence>
<feature type="chain" id="PRO_5005466456" description="Tryptophan synthase alpha chain" evidence="2">
    <location>
        <begin position="19"/>
        <end position="424"/>
    </location>
</feature>
<protein>
    <recommendedName>
        <fullName evidence="5">Tryptophan synthase alpha chain</fullName>
    </recommendedName>
</protein>
<dbReference type="STRING" id="1391654.AKJ09_02670"/>
<feature type="region of interest" description="Disordered" evidence="1">
    <location>
        <begin position="34"/>
        <end position="59"/>
    </location>
</feature>
<name>A0A0K1PRK1_9BACT</name>
<feature type="compositionally biased region" description="Polar residues" evidence="1">
    <location>
        <begin position="34"/>
        <end position="47"/>
    </location>
</feature>
<keyword evidence="2" id="KW-0732">Signal</keyword>
<dbReference type="PROSITE" id="PS51257">
    <property type="entry name" value="PROKAR_LIPOPROTEIN"/>
    <property type="match status" value="1"/>
</dbReference>
<evidence type="ECO:0000313" key="3">
    <source>
        <dbReference type="EMBL" id="AKU96006.1"/>
    </source>
</evidence>
<dbReference type="RefSeq" id="WP_146647361.1">
    <property type="nucleotide sequence ID" value="NZ_CP012333.1"/>
</dbReference>
<dbReference type="EMBL" id="CP012333">
    <property type="protein sequence ID" value="AKU96006.1"/>
    <property type="molecule type" value="Genomic_DNA"/>
</dbReference>
<evidence type="ECO:0008006" key="5">
    <source>
        <dbReference type="Google" id="ProtNLM"/>
    </source>
</evidence>
<organism evidence="3 4">
    <name type="scientific">Labilithrix luteola</name>
    <dbReference type="NCBI Taxonomy" id="1391654"/>
    <lineage>
        <taxon>Bacteria</taxon>
        <taxon>Pseudomonadati</taxon>
        <taxon>Myxococcota</taxon>
        <taxon>Polyangia</taxon>
        <taxon>Polyangiales</taxon>
        <taxon>Labilitrichaceae</taxon>
        <taxon>Labilithrix</taxon>
    </lineage>
</organism>
<feature type="signal peptide" evidence="2">
    <location>
        <begin position="1"/>
        <end position="18"/>
    </location>
</feature>
<keyword evidence="4" id="KW-1185">Reference proteome</keyword>
<evidence type="ECO:0000313" key="4">
    <source>
        <dbReference type="Proteomes" id="UP000064967"/>
    </source>
</evidence>